<organism evidence="4 5">
    <name type="scientific">Mycolicibacterium parafortuitum</name>
    <name type="common">Mycobacterium parafortuitum</name>
    <dbReference type="NCBI Taxonomy" id="39692"/>
    <lineage>
        <taxon>Bacteria</taxon>
        <taxon>Bacillati</taxon>
        <taxon>Actinomycetota</taxon>
        <taxon>Actinomycetes</taxon>
        <taxon>Mycobacteriales</taxon>
        <taxon>Mycobacteriaceae</taxon>
        <taxon>Mycolicibacterium</taxon>
    </lineage>
</organism>
<dbReference type="Pfam" id="PF00440">
    <property type="entry name" value="TetR_N"/>
    <property type="match status" value="1"/>
</dbReference>
<dbReference type="PRINTS" id="PR00455">
    <property type="entry name" value="HTHTETR"/>
</dbReference>
<dbReference type="InterPro" id="IPR001647">
    <property type="entry name" value="HTH_TetR"/>
</dbReference>
<dbReference type="AlphaFoldDB" id="A0A7I7TY03"/>
<dbReference type="SUPFAM" id="SSF46689">
    <property type="entry name" value="Homeodomain-like"/>
    <property type="match status" value="1"/>
</dbReference>
<reference evidence="4 5" key="1">
    <citation type="journal article" date="2019" name="Emerg. Microbes Infect.">
        <title>Comprehensive subspecies identification of 175 nontuberculous mycobacteria species based on 7547 genomic profiles.</title>
        <authorList>
            <person name="Matsumoto Y."/>
            <person name="Kinjo T."/>
            <person name="Motooka D."/>
            <person name="Nabeya D."/>
            <person name="Jung N."/>
            <person name="Uechi K."/>
            <person name="Horii T."/>
            <person name="Iida T."/>
            <person name="Fujita J."/>
            <person name="Nakamura S."/>
        </authorList>
    </citation>
    <scope>NUCLEOTIDE SEQUENCE [LARGE SCALE GENOMIC DNA]</scope>
    <source>
        <strain evidence="4 5">JCM 6367</strain>
    </source>
</reference>
<dbReference type="PROSITE" id="PS50977">
    <property type="entry name" value="HTH_TETR_2"/>
    <property type="match status" value="1"/>
</dbReference>
<name>A0A7I7TY03_MYCPF</name>
<evidence type="ECO:0000313" key="5">
    <source>
        <dbReference type="Proteomes" id="UP000466554"/>
    </source>
</evidence>
<proteinExistence type="predicted"/>
<dbReference type="GO" id="GO:0003677">
    <property type="term" value="F:DNA binding"/>
    <property type="evidence" value="ECO:0007669"/>
    <property type="project" value="UniProtKB-UniRule"/>
</dbReference>
<feature type="DNA-binding region" description="H-T-H motif" evidence="2">
    <location>
        <begin position="37"/>
        <end position="56"/>
    </location>
</feature>
<keyword evidence="1 2" id="KW-0238">DNA-binding</keyword>
<protein>
    <submittedName>
        <fullName evidence="4">TetR family transcriptional regulator</fullName>
    </submittedName>
</protein>
<dbReference type="Proteomes" id="UP000466554">
    <property type="component" value="Chromosome"/>
</dbReference>
<gene>
    <name evidence="4" type="ORF">MPRF_09860</name>
</gene>
<accession>A0A7I7TY03</accession>
<evidence type="ECO:0000259" key="3">
    <source>
        <dbReference type="PROSITE" id="PS50977"/>
    </source>
</evidence>
<evidence type="ECO:0000256" key="2">
    <source>
        <dbReference type="PROSITE-ProRule" id="PRU00335"/>
    </source>
</evidence>
<evidence type="ECO:0000313" key="4">
    <source>
        <dbReference type="EMBL" id="BBY74087.1"/>
    </source>
</evidence>
<dbReference type="RefSeq" id="WP_104864492.1">
    <property type="nucleotide sequence ID" value="NZ_AP022598.1"/>
</dbReference>
<dbReference type="Gene3D" id="1.10.357.10">
    <property type="entry name" value="Tetracycline Repressor, domain 2"/>
    <property type="match status" value="1"/>
</dbReference>
<dbReference type="InterPro" id="IPR009057">
    <property type="entry name" value="Homeodomain-like_sf"/>
</dbReference>
<sequence>MRSRGWAGHWPASDEEAITRILDAADAIVAEPGSALRIADVARALGVTRQTVYRYFPHPEAIRLASAMRAADGFLDQLADHVGGMTDPVAVMVECVAYAVERLAGNPQFETLLAAGRDGGPSVSLTSDTALALTRTMLHRFDIDWQQHGFDATALDELGELTLRTMHSILVDPGEPARRGPELRRFVARWLGPVILYPRLTQAVVAITAPGAGSAARS</sequence>
<evidence type="ECO:0000256" key="1">
    <source>
        <dbReference type="ARBA" id="ARBA00023125"/>
    </source>
</evidence>
<feature type="domain" description="HTH tetR-type" evidence="3">
    <location>
        <begin position="15"/>
        <end position="74"/>
    </location>
</feature>
<dbReference type="EMBL" id="AP022598">
    <property type="protein sequence ID" value="BBY74087.1"/>
    <property type="molecule type" value="Genomic_DNA"/>
</dbReference>